<dbReference type="EMBL" id="ML976618">
    <property type="protein sequence ID" value="KAF1841851.1"/>
    <property type="molecule type" value="Genomic_DNA"/>
</dbReference>
<feature type="coiled-coil region" evidence="1">
    <location>
        <begin position="239"/>
        <end position="274"/>
    </location>
</feature>
<dbReference type="AlphaFoldDB" id="A0A9P4L4C2"/>
<keyword evidence="4" id="KW-1185">Reference proteome</keyword>
<evidence type="ECO:0000256" key="1">
    <source>
        <dbReference type="SAM" id="Coils"/>
    </source>
</evidence>
<protein>
    <submittedName>
        <fullName evidence="3">Uncharacterized protein</fullName>
    </submittedName>
</protein>
<keyword evidence="1" id="KW-0175">Coiled coil</keyword>
<organism evidence="3 4">
    <name type="scientific">Cucurbitaria berberidis CBS 394.84</name>
    <dbReference type="NCBI Taxonomy" id="1168544"/>
    <lineage>
        <taxon>Eukaryota</taxon>
        <taxon>Fungi</taxon>
        <taxon>Dikarya</taxon>
        <taxon>Ascomycota</taxon>
        <taxon>Pezizomycotina</taxon>
        <taxon>Dothideomycetes</taxon>
        <taxon>Pleosporomycetidae</taxon>
        <taxon>Pleosporales</taxon>
        <taxon>Pleosporineae</taxon>
        <taxon>Cucurbitariaceae</taxon>
        <taxon>Cucurbitaria</taxon>
    </lineage>
</organism>
<sequence>MYIIPSPALNNISLLFTKPDSPHQLESLKTTSTYKPTPSKTRINLYLLPMARNLRSNAVGKAKLGTKQKRDSARNGNLVREQDEQKAIAEAISRSLADAASTASTAYPRTLTSEEQYDSDLAKGKYKSLTAKDEPAVKSSSNNRISSYFGFEATIPSSSTKPHAPLYHILEELDEVATALEKSARELREVDPAEVANCVRDWGSKVFEINYALEVCETQRIKDIQRHLDLDQETEEKHQRDLEHLNKAWEAKMMAKEEEMAKKMEELRRMYETRLAGHTIEMPSSPESG</sequence>
<feature type="region of interest" description="Disordered" evidence="2">
    <location>
        <begin position="60"/>
        <end position="82"/>
    </location>
</feature>
<dbReference type="Proteomes" id="UP000800039">
    <property type="component" value="Unassembled WGS sequence"/>
</dbReference>
<proteinExistence type="predicted"/>
<accession>A0A9P4L4C2</accession>
<evidence type="ECO:0000313" key="4">
    <source>
        <dbReference type="Proteomes" id="UP000800039"/>
    </source>
</evidence>
<dbReference type="GeneID" id="63854485"/>
<name>A0A9P4L4C2_9PLEO</name>
<gene>
    <name evidence="3" type="ORF">K460DRAFT_409292</name>
</gene>
<comment type="caution">
    <text evidence="3">The sequence shown here is derived from an EMBL/GenBank/DDBJ whole genome shotgun (WGS) entry which is preliminary data.</text>
</comment>
<reference evidence="3" key="1">
    <citation type="submission" date="2020-01" db="EMBL/GenBank/DDBJ databases">
        <authorList>
            <consortium name="DOE Joint Genome Institute"/>
            <person name="Haridas S."/>
            <person name="Albert R."/>
            <person name="Binder M."/>
            <person name="Bloem J."/>
            <person name="Labutti K."/>
            <person name="Salamov A."/>
            <person name="Andreopoulos B."/>
            <person name="Baker S.E."/>
            <person name="Barry K."/>
            <person name="Bills G."/>
            <person name="Bluhm B.H."/>
            <person name="Cannon C."/>
            <person name="Castanera R."/>
            <person name="Culley D.E."/>
            <person name="Daum C."/>
            <person name="Ezra D."/>
            <person name="Gonzalez J.B."/>
            <person name="Henrissat B."/>
            <person name="Kuo A."/>
            <person name="Liang C."/>
            <person name="Lipzen A."/>
            <person name="Lutzoni F."/>
            <person name="Magnuson J."/>
            <person name="Mondo S."/>
            <person name="Nolan M."/>
            <person name="Ohm R."/>
            <person name="Pangilinan J."/>
            <person name="Park H.-J."/>
            <person name="Ramirez L."/>
            <person name="Alfaro M."/>
            <person name="Sun H."/>
            <person name="Tritt A."/>
            <person name="Yoshinaga Y."/>
            <person name="Zwiers L.-H."/>
            <person name="Turgeon B.G."/>
            <person name="Goodwin S.B."/>
            <person name="Spatafora J.W."/>
            <person name="Crous P.W."/>
            <person name="Grigoriev I.V."/>
        </authorList>
    </citation>
    <scope>NUCLEOTIDE SEQUENCE</scope>
    <source>
        <strain evidence="3">CBS 394.84</strain>
    </source>
</reference>
<evidence type="ECO:0000313" key="3">
    <source>
        <dbReference type="EMBL" id="KAF1841851.1"/>
    </source>
</evidence>
<dbReference type="RefSeq" id="XP_040784414.1">
    <property type="nucleotide sequence ID" value="XM_040937235.1"/>
</dbReference>
<evidence type="ECO:0000256" key="2">
    <source>
        <dbReference type="SAM" id="MobiDB-lite"/>
    </source>
</evidence>
<dbReference type="OrthoDB" id="3799474at2759"/>